<dbReference type="AlphaFoldDB" id="A0A0E3ZLZ5"/>
<evidence type="ECO:0000256" key="5">
    <source>
        <dbReference type="ARBA" id="ARBA00053028"/>
    </source>
</evidence>
<name>A0A0E3ZLZ5_9BURK</name>
<keyword evidence="4" id="KW-0125">Carotenoid biosynthesis</keyword>
<accession>A0A0E3ZLZ5</accession>
<comment type="cofactor">
    <cofactor evidence="5">
        <name>ATP</name>
        <dbReference type="ChEBI" id="CHEBI:30616"/>
    </cofactor>
</comment>
<dbReference type="PROSITE" id="PS01045">
    <property type="entry name" value="SQUALEN_PHYTOEN_SYN_2"/>
    <property type="match status" value="1"/>
</dbReference>
<dbReference type="SFLD" id="SFLDG01018">
    <property type="entry name" value="Squalene/Phytoene_Synthase_Lik"/>
    <property type="match status" value="1"/>
</dbReference>
<dbReference type="FunFam" id="1.10.600.10:FF:000020">
    <property type="entry name" value="Phytoene synthase"/>
    <property type="match status" value="1"/>
</dbReference>
<sequence length="354" mass="40351">MHDRAITAEFGFQQDLQTCESLMKEGSKSFFSASRILPSKIRDSAIALYAFCRLLDDMVDDPDAPDDVIKQIEYRLDCIYAQTPADIPADRALALVVERFLIPRELLDALVEGFRWDRHGRQYDTIEELCDYSARVASTVGVMMTLIMGVRDRTVLERACELGLAMQLSNIARDVGEDAKNQRLYLPKQWLEEEGIDPDQWLINPQFSPALSRVVKRLITYADHLYSRSSFGFSGLPRNCRSAIAAASFIYSEISRQVERQAYDSVSRRAVVSKKRKLLLLVKAFRTAIFTVKPDRSFSQIASIQFLVDVVRPEEPYAHYTGSVEERLIWVVGLLEKVELRKTASFYAKAQQQA</sequence>
<evidence type="ECO:0000256" key="1">
    <source>
        <dbReference type="ARBA" id="ARBA00004684"/>
    </source>
</evidence>
<evidence type="ECO:0000256" key="4">
    <source>
        <dbReference type="ARBA" id="ARBA00022746"/>
    </source>
</evidence>
<dbReference type="SFLD" id="SFLDS00005">
    <property type="entry name" value="Isoprenoid_Synthase_Type_I"/>
    <property type="match status" value="1"/>
</dbReference>
<evidence type="ECO:0000313" key="6">
    <source>
        <dbReference type="EMBL" id="AKD25682.1"/>
    </source>
</evidence>
<dbReference type="PATRIC" id="fig|576611.7.peg.1371"/>
<dbReference type="PROSITE" id="PS01044">
    <property type="entry name" value="SQUALEN_PHYTOEN_SYN_1"/>
    <property type="match status" value="1"/>
</dbReference>
<dbReference type="PANTHER" id="PTHR31480">
    <property type="entry name" value="BIFUNCTIONAL LYCOPENE CYCLASE/PHYTOENE SYNTHASE"/>
    <property type="match status" value="1"/>
</dbReference>
<dbReference type="InterPro" id="IPR033904">
    <property type="entry name" value="Trans_IPPS_HH"/>
</dbReference>
<dbReference type="SUPFAM" id="SSF48576">
    <property type="entry name" value="Terpenoid synthases"/>
    <property type="match status" value="1"/>
</dbReference>
<dbReference type="EC" id="2.5.1.32" evidence="6"/>
<dbReference type="Gene3D" id="1.10.600.10">
    <property type="entry name" value="Farnesyl Diphosphate Synthase"/>
    <property type="match status" value="1"/>
</dbReference>
<dbReference type="GO" id="GO:0004311">
    <property type="term" value="F:geranylgeranyl diphosphate synthase activity"/>
    <property type="evidence" value="ECO:0007669"/>
    <property type="project" value="InterPro"/>
</dbReference>
<dbReference type="HOGENOM" id="CLU_037269_1_0_4"/>
<proteinExistence type="inferred from homology"/>
<keyword evidence="7" id="KW-1185">Reference proteome</keyword>
<organism evidence="6 7">
    <name type="scientific">Polynucleobacter duraquae</name>
    <dbReference type="NCBI Taxonomy" id="1835254"/>
    <lineage>
        <taxon>Bacteria</taxon>
        <taxon>Pseudomonadati</taxon>
        <taxon>Pseudomonadota</taxon>
        <taxon>Betaproteobacteria</taxon>
        <taxon>Burkholderiales</taxon>
        <taxon>Burkholderiaceae</taxon>
        <taxon>Polynucleobacter</taxon>
    </lineage>
</organism>
<dbReference type="InterPro" id="IPR044843">
    <property type="entry name" value="Trans_IPPS_bact-type"/>
</dbReference>
<gene>
    <name evidence="6" type="ORF">CL55_00013490</name>
</gene>
<comment type="pathway">
    <text evidence="1">Carotenoid biosynthesis; phytoene biosynthesis.</text>
</comment>
<keyword evidence="3 6" id="KW-0808">Transferase</keyword>
<dbReference type="STRING" id="1835254.CL55_00013490"/>
<evidence type="ECO:0000256" key="3">
    <source>
        <dbReference type="ARBA" id="ARBA00022679"/>
    </source>
</evidence>
<dbReference type="CDD" id="cd00683">
    <property type="entry name" value="Trans_IPPS_HH"/>
    <property type="match status" value="1"/>
</dbReference>
<reference evidence="6 7" key="1">
    <citation type="submission" date="2014-03" db="EMBL/GenBank/DDBJ databases">
        <title>Genome of Polynucleobacter strain MWH-MoK4.</title>
        <authorList>
            <person name="Hahn M.W."/>
        </authorList>
    </citation>
    <scope>NUCLEOTIDE SEQUENCE [LARGE SCALE GENOMIC DNA]</scope>
    <source>
        <strain evidence="6 7">MWH-MoK4</strain>
    </source>
</reference>
<dbReference type="Proteomes" id="UP000061135">
    <property type="component" value="Chromosome"/>
</dbReference>
<evidence type="ECO:0000313" key="7">
    <source>
        <dbReference type="Proteomes" id="UP000061135"/>
    </source>
</evidence>
<dbReference type="InterPro" id="IPR019845">
    <property type="entry name" value="Squalene/phytoene_synthase_CS"/>
</dbReference>
<dbReference type="GO" id="GO:0051996">
    <property type="term" value="F:squalene synthase [NAD(P)H] activity"/>
    <property type="evidence" value="ECO:0007669"/>
    <property type="project" value="InterPro"/>
</dbReference>
<dbReference type="SFLD" id="SFLDG01212">
    <property type="entry name" value="Phytoene_synthase_like"/>
    <property type="match status" value="1"/>
</dbReference>
<dbReference type="KEGG" id="pdq:CL55_00013490"/>
<dbReference type="Pfam" id="PF00494">
    <property type="entry name" value="SQS_PSY"/>
    <property type="match status" value="1"/>
</dbReference>
<dbReference type="EMBL" id="CP007501">
    <property type="protein sequence ID" value="AKD25682.1"/>
    <property type="molecule type" value="Genomic_DNA"/>
</dbReference>
<evidence type="ECO:0000256" key="2">
    <source>
        <dbReference type="ARBA" id="ARBA00006251"/>
    </source>
</evidence>
<comment type="similarity">
    <text evidence="2">Belongs to the phytoene/squalene synthase family.</text>
</comment>
<dbReference type="InterPro" id="IPR002060">
    <property type="entry name" value="Squ/phyt_synthse"/>
</dbReference>
<dbReference type="GO" id="GO:0016117">
    <property type="term" value="P:carotenoid biosynthetic process"/>
    <property type="evidence" value="ECO:0007669"/>
    <property type="project" value="UniProtKB-KW"/>
</dbReference>
<dbReference type="InterPro" id="IPR008949">
    <property type="entry name" value="Isoprenoid_synthase_dom_sf"/>
</dbReference>
<dbReference type="RefSeq" id="WP_046330413.1">
    <property type="nucleotide sequence ID" value="NZ_CP007501.1"/>
</dbReference>
<protein>
    <submittedName>
        <fullName evidence="6">Phytoene/squalene synthetase</fullName>
        <ecNumber evidence="6">2.5.1.32</ecNumber>
    </submittedName>
</protein>